<keyword evidence="2" id="KW-1185">Reference proteome</keyword>
<dbReference type="EMBL" id="MSFM01000003">
    <property type="protein sequence ID" value="PKY06356.1"/>
    <property type="molecule type" value="Genomic_DNA"/>
</dbReference>
<name>A0A2I1D904_ASPC2</name>
<dbReference type="RefSeq" id="XP_024694950.1">
    <property type="nucleotide sequence ID" value="XM_024840972.1"/>
</dbReference>
<dbReference type="OrthoDB" id="3235083at2759"/>
<reference evidence="1" key="1">
    <citation type="submission" date="2016-12" db="EMBL/GenBank/DDBJ databases">
        <title>The genomes of Aspergillus section Nigri reveals drivers in fungal speciation.</title>
        <authorList>
            <consortium name="DOE Joint Genome Institute"/>
            <person name="Vesth T.C."/>
            <person name="Nybo J."/>
            <person name="Theobald S."/>
            <person name="Brandl J."/>
            <person name="Frisvad J.C."/>
            <person name="Nielsen K.F."/>
            <person name="Lyhne E.K."/>
            <person name="Kogle M.E."/>
            <person name="Kuo A."/>
            <person name="Riley R."/>
            <person name="Clum A."/>
            <person name="Nolan M."/>
            <person name="Lipzen A."/>
            <person name="Salamov A."/>
            <person name="Henrissat B."/>
            <person name="Wiebenga A."/>
            <person name="De vries R.P."/>
            <person name="Grigoriev I.V."/>
            <person name="Mortensen U.H."/>
            <person name="Andersen M.R."/>
            <person name="Baker S.E."/>
        </authorList>
    </citation>
    <scope>NUCLEOTIDE SEQUENCE</scope>
    <source>
        <strain evidence="1">IBT 28561</strain>
    </source>
</reference>
<dbReference type="Proteomes" id="UP000234254">
    <property type="component" value="Unassembled WGS sequence"/>
</dbReference>
<evidence type="ECO:0000313" key="2">
    <source>
        <dbReference type="Proteomes" id="UP000234254"/>
    </source>
</evidence>
<sequence length="1110" mass="121670">MESISHDSELMTQYVAAKPFNNSNRFIAVRDEANRLMLFSIGTDSEIWVSKIGSSGQRELHNFGIMLGFGTYKAQALDVAQDPSSGVLYIALATERNASESTVSLLRPFHPKDRDLSSAATKLGDLIMTENSPAYNRVYSISMVGTAADSVYPPTLLQYQTTVHESHDLASIAVKKENGSYSWDRETDVQLPENASNILAIQPMVAKLGDHTLPGYATLYVLQGETQLIFQTVNVQHKYSKTLKCPPGAQSLSTVISSDGFSDLLIGGTGLYRYHADLQQITEKTEADLISQEGVFGSVKYLSVTQSGENLSVWATNTADGVGYIQTTREFTGSKLAVPVIPDGQGGYFTPFKATSTDVEKFVFADSNGQLSMLEQDQESGIWNRCPLITPALKEVFPVQGYVSQIALLGPDKLPVASERAILRSSGDVSVIANGRPVLATPAGVEVRSDEGGLVTITVPTQDVSTYTFTVSNVASATDDSPTLSGFDPSDKVFGKLANVKSSDDLKKTGLVSGVPDDDLDNVVSVLQAAVQRRGEVLTASPTQPNADNETYSAELAAMGIQEMFWSAWHWLERQAKSIEHFWIEGKAFVVKIAGQAYAWVLNTVTEIGKAIGWLFNKILKLGEEVLKWLGYIFQWDDIVATKDSIINIANDSLDKGSEKAQEMKASLDKFCSQTKETLSKDRPEDKVLDDDKAIVNDTNANYESAKSEPVRSVKANWATYQLRHGGAGNASVIHNFEDEEMDALYTKEIQEWEKELPKFAKDQEKPIANTETNVVKAHEHGSSKTKDVLKKVEVSLLEGIISGMQSLGGLLLDKTAEWINILKALLNKPITIPVFSALYKKLPGNGNKDFTLLEGISFILAIPTTVISKIITGDAPPVYKSGDFSKILDHVKFPTTLDEDGEPVEIKSPQTDDDKPSHTFNYFANILSLVLRGIGLVMNPPSEISSFEADSESDGKPMIFPPPAQPLIQQARRIGEQEKGLRVDTTFYRSVYTVIHNCFSVPTEDTRPGHSLKILSWAIALMGNTIDLGILVINRFEAALSKFMGAVLKAVVESIIYALEVAVRAQEIVTLYWTDKDDLWSYLDCVSLSCDLLKTYATSGETLIKGKFF</sequence>
<dbReference type="VEuPathDB" id="FungiDB:P168DRAFT_325235"/>
<dbReference type="AlphaFoldDB" id="A0A2I1D904"/>
<proteinExistence type="predicted"/>
<evidence type="ECO:0000313" key="1">
    <source>
        <dbReference type="EMBL" id="PKY06356.1"/>
    </source>
</evidence>
<accession>A0A2I1D904</accession>
<organism evidence="1 2">
    <name type="scientific">Aspergillus campestris (strain IBT 28561)</name>
    <dbReference type="NCBI Taxonomy" id="1392248"/>
    <lineage>
        <taxon>Eukaryota</taxon>
        <taxon>Fungi</taxon>
        <taxon>Dikarya</taxon>
        <taxon>Ascomycota</taxon>
        <taxon>Pezizomycotina</taxon>
        <taxon>Eurotiomycetes</taxon>
        <taxon>Eurotiomycetidae</taxon>
        <taxon>Eurotiales</taxon>
        <taxon>Aspergillaceae</taxon>
        <taxon>Aspergillus</taxon>
        <taxon>Aspergillus subgen. Circumdati</taxon>
    </lineage>
</organism>
<comment type="caution">
    <text evidence="1">The sequence shown here is derived from an EMBL/GenBank/DDBJ whole genome shotgun (WGS) entry which is preliminary data.</text>
</comment>
<dbReference type="GeneID" id="36548496"/>
<gene>
    <name evidence="1" type="ORF">P168DRAFT_325235</name>
</gene>
<protein>
    <submittedName>
        <fullName evidence="1">Uncharacterized protein</fullName>
    </submittedName>
</protein>